<proteinExistence type="predicted"/>
<protein>
    <recommendedName>
        <fullName evidence="1">Fibronectin type-III domain-containing protein</fullName>
    </recommendedName>
</protein>
<feature type="domain" description="Fibronectin type-III" evidence="1">
    <location>
        <begin position="1"/>
        <end position="90"/>
    </location>
</feature>
<gene>
    <name evidence="2" type="ORF">DPMN_051400</name>
</gene>
<dbReference type="InterPro" id="IPR003961">
    <property type="entry name" value="FN3_dom"/>
</dbReference>
<reference evidence="2" key="1">
    <citation type="journal article" date="2019" name="bioRxiv">
        <title>The Genome of the Zebra Mussel, Dreissena polymorpha: A Resource for Invasive Species Research.</title>
        <authorList>
            <person name="McCartney M.A."/>
            <person name="Auch B."/>
            <person name="Kono T."/>
            <person name="Mallez S."/>
            <person name="Zhang Y."/>
            <person name="Obille A."/>
            <person name="Becker A."/>
            <person name="Abrahante J.E."/>
            <person name="Garbe J."/>
            <person name="Badalamenti J.P."/>
            <person name="Herman A."/>
            <person name="Mangelson H."/>
            <person name="Liachko I."/>
            <person name="Sullivan S."/>
            <person name="Sone E.D."/>
            <person name="Koren S."/>
            <person name="Silverstein K.A.T."/>
            <person name="Beckman K.B."/>
            <person name="Gohl D.M."/>
        </authorList>
    </citation>
    <scope>NUCLEOTIDE SEQUENCE</scope>
    <source>
        <strain evidence="2">Duluth1</strain>
        <tissue evidence="2">Whole animal</tissue>
    </source>
</reference>
<accession>A0A9D4CJP8</accession>
<dbReference type="InterPro" id="IPR036116">
    <property type="entry name" value="FN3_sf"/>
</dbReference>
<sequence length="93" mass="10302">MKVTEVSHNHAKVTWSYERPDFTQVTNSYIVTLKMAGGSASNFSLTVSDPPEMRLVDLQPENNYSVVVTAVTVYGRRPSSAIDIKTLGRVLNN</sequence>
<comment type="caution">
    <text evidence="2">The sequence shown here is derived from an EMBL/GenBank/DDBJ whole genome shotgun (WGS) entry which is preliminary data.</text>
</comment>
<keyword evidence="3" id="KW-1185">Reference proteome</keyword>
<dbReference type="PROSITE" id="PS50853">
    <property type="entry name" value="FN3"/>
    <property type="match status" value="1"/>
</dbReference>
<dbReference type="EMBL" id="JAIWYP010000012">
    <property type="protein sequence ID" value="KAH3725555.1"/>
    <property type="molecule type" value="Genomic_DNA"/>
</dbReference>
<evidence type="ECO:0000313" key="3">
    <source>
        <dbReference type="Proteomes" id="UP000828390"/>
    </source>
</evidence>
<organism evidence="2 3">
    <name type="scientific">Dreissena polymorpha</name>
    <name type="common">Zebra mussel</name>
    <name type="synonym">Mytilus polymorpha</name>
    <dbReference type="NCBI Taxonomy" id="45954"/>
    <lineage>
        <taxon>Eukaryota</taxon>
        <taxon>Metazoa</taxon>
        <taxon>Spiralia</taxon>
        <taxon>Lophotrochozoa</taxon>
        <taxon>Mollusca</taxon>
        <taxon>Bivalvia</taxon>
        <taxon>Autobranchia</taxon>
        <taxon>Heteroconchia</taxon>
        <taxon>Euheterodonta</taxon>
        <taxon>Imparidentia</taxon>
        <taxon>Neoheterodontei</taxon>
        <taxon>Myida</taxon>
        <taxon>Dreissenoidea</taxon>
        <taxon>Dreissenidae</taxon>
        <taxon>Dreissena</taxon>
    </lineage>
</organism>
<dbReference type="InterPro" id="IPR013783">
    <property type="entry name" value="Ig-like_fold"/>
</dbReference>
<evidence type="ECO:0000259" key="1">
    <source>
        <dbReference type="PROSITE" id="PS50853"/>
    </source>
</evidence>
<evidence type="ECO:0000313" key="2">
    <source>
        <dbReference type="EMBL" id="KAH3725555.1"/>
    </source>
</evidence>
<dbReference type="Gene3D" id="2.60.40.10">
    <property type="entry name" value="Immunoglobulins"/>
    <property type="match status" value="1"/>
</dbReference>
<name>A0A9D4CJP8_DREPO</name>
<dbReference type="Pfam" id="PF00041">
    <property type="entry name" value="fn3"/>
    <property type="match status" value="1"/>
</dbReference>
<dbReference type="SUPFAM" id="SSF49265">
    <property type="entry name" value="Fibronectin type III"/>
    <property type="match status" value="1"/>
</dbReference>
<dbReference type="Proteomes" id="UP000828390">
    <property type="component" value="Unassembled WGS sequence"/>
</dbReference>
<dbReference type="AlphaFoldDB" id="A0A9D4CJP8"/>
<dbReference type="CDD" id="cd00063">
    <property type="entry name" value="FN3"/>
    <property type="match status" value="1"/>
</dbReference>
<reference evidence="2" key="2">
    <citation type="submission" date="2020-11" db="EMBL/GenBank/DDBJ databases">
        <authorList>
            <person name="McCartney M.A."/>
            <person name="Auch B."/>
            <person name="Kono T."/>
            <person name="Mallez S."/>
            <person name="Becker A."/>
            <person name="Gohl D.M."/>
            <person name="Silverstein K.A.T."/>
            <person name="Koren S."/>
            <person name="Bechman K.B."/>
            <person name="Herman A."/>
            <person name="Abrahante J.E."/>
            <person name="Garbe J."/>
        </authorList>
    </citation>
    <scope>NUCLEOTIDE SEQUENCE</scope>
    <source>
        <strain evidence="2">Duluth1</strain>
        <tissue evidence="2">Whole animal</tissue>
    </source>
</reference>